<dbReference type="PIRSF" id="PIRSF006232">
    <property type="entry name" value="Pirin"/>
    <property type="match status" value="1"/>
</dbReference>
<accession>W0DZ92</accession>
<dbReference type="PANTHER" id="PTHR43212">
    <property type="entry name" value="QUERCETIN 2,3-DIOXYGENASE"/>
    <property type="match status" value="1"/>
</dbReference>
<dbReference type="InParanoid" id="W0DZ92"/>
<evidence type="ECO:0000256" key="1">
    <source>
        <dbReference type="ARBA" id="ARBA00008416"/>
    </source>
</evidence>
<feature type="domain" description="Pirin N-terminal" evidence="4">
    <location>
        <begin position="8"/>
        <end position="119"/>
    </location>
</feature>
<sequence length="231" mass="26275">MLKVRRSRDRGYVEQDWLKSYHTFSFGSYFDRKHMNFRSLRVMNEDWIAPNSGFPTHPHDNMEIITYVIEGRLTHRDSMGNQEQITHGEIQSMSAGTGITHSEFNPDDQATTHLYQIWLVPAEKNIKPSYQQIRYDQAPSGQLTLLASQQPKDGAVFINQDVDLYRAELAKGDELSFDIRPGRGVWLQTVRGGLVVNGEAIQTGDALIVEDESQLAISAQEASEFLLFDLV</sequence>
<evidence type="ECO:0000259" key="5">
    <source>
        <dbReference type="Pfam" id="PF17954"/>
    </source>
</evidence>
<dbReference type="OrthoDB" id="9780903at2"/>
<dbReference type="CDD" id="cd02910">
    <property type="entry name" value="cupin_Yhhw_N"/>
    <property type="match status" value="1"/>
</dbReference>
<feature type="binding site" evidence="2">
    <location>
        <position position="103"/>
    </location>
    <ligand>
        <name>Fe cation</name>
        <dbReference type="ChEBI" id="CHEBI:24875"/>
    </ligand>
</feature>
<dbReference type="HOGENOM" id="CLU_064194_2_2_6"/>
<feature type="domain" description="Quercetin 2,3-dioxygenase C-terminal cupin" evidence="5">
    <location>
        <begin position="145"/>
        <end position="230"/>
    </location>
</feature>
<dbReference type="FunCoup" id="W0DZ92">
    <property type="interactions" value="53"/>
</dbReference>
<gene>
    <name evidence="6" type="ORF">THIAE_10615</name>
</gene>
<dbReference type="CDD" id="cd20311">
    <property type="entry name" value="cupin_Yhhw_C"/>
    <property type="match status" value="1"/>
</dbReference>
<evidence type="ECO:0000256" key="3">
    <source>
        <dbReference type="RuleBase" id="RU003457"/>
    </source>
</evidence>
<comment type="similarity">
    <text evidence="1 3">Belongs to the pirin family.</text>
</comment>
<evidence type="ECO:0000256" key="2">
    <source>
        <dbReference type="PIRSR" id="PIRSR006232-1"/>
    </source>
</evidence>
<organism evidence="6 7">
    <name type="scientific">Thiomicrospira aerophila AL3</name>
    <dbReference type="NCBI Taxonomy" id="717772"/>
    <lineage>
        <taxon>Bacteria</taxon>
        <taxon>Pseudomonadati</taxon>
        <taxon>Pseudomonadota</taxon>
        <taxon>Gammaproteobacteria</taxon>
        <taxon>Thiotrichales</taxon>
        <taxon>Piscirickettsiaceae</taxon>
        <taxon>Thiomicrospira</taxon>
    </lineage>
</organism>
<dbReference type="STRING" id="717772.THIAE_10615"/>
<dbReference type="AlphaFoldDB" id="W0DZ92"/>
<evidence type="ECO:0000259" key="4">
    <source>
        <dbReference type="Pfam" id="PF02678"/>
    </source>
</evidence>
<feature type="binding site" evidence="2">
    <location>
        <position position="57"/>
    </location>
    <ligand>
        <name>Fe cation</name>
        <dbReference type="ChEBI" id="CHEBI:24875"/>
    </ligand>
</feature>
<evidence type="ECO:0000313" key="6">
    <source>
        <dbReference type="EMBL" id="AHF02156.1"/>
    </source>
</evidence>
<name>W0DZ92_9GAMM</name>
<keyword evidence="7" id="KW-1185">Reference proteome</keyword>
<dbReference type="InterPro" id="IPR012093">
    <property type="entry name" value="Pirin"/>
</dbReference>
<dbReference type="PANTHER" id="PTHR43212:SF3">
    <property type="entry name" value="QUERCETIN 2,3-DIOXYGENASE"/>
    <property type="match status" value="1"/>
</dbReference>
<proteinExistence type="inferred from homology"/>
<comment type="cofactor">
    <cofactor evidence="2">
        <name>Fe cation</name>
        <dbReference type="ChEBI" id="CHEBI:24875"/>
    </cofactor>
    <text evidence="2">Binds 1 Fe cation per subunit.</text>
</comment>
<reference evidence="6 7" key="1">
    <citation type="submission" date="2013-12" db="EMBL/GenBank/DDBJ databases">
        <authorList>
            <consortium name="DOE Joint Genome Institute"/>
            <person name="Kappler U."/>
            <person name="Huntemann M."/>
            <person name="Han J."/>
            <person name="Chen A."/>
            <person name="Kyrpides N."/>
            <person name="Mavromatis K."/>
            <person name="Markowitz V."/>
            <person name="Palaniappan K."/>
            <person name="Ivanova N."/>
            <person name="Schaumberg A."/>
            <person name="Pati A."/>
            <person name="Liolios K."/>
            <person name="Nordberg H.P."/>
            <person name="Cantor M.N."/>
            <person name="Hua S.X."/>
            <person name="Woyke T."/>
        </authorList>
    </citation>
    <scope>NUCLEOTIDE SEQUENCE [LARGE SCALE GENOMIC DNA]</scope>
    <source>
        <strain evidence="7">AL2</strain>
    </source>
</reference>
<dbReference type="eggNOG" id="COG1741">
    <property type="taxonomic scope" value="Bacteria"/>
</dbReference>
<feature type="binding site" evidence="2">
    <location>
        <position position="101"/>
    </location>
    <ligand>
        <name>Fe cation</name>
        <dbReference type="ChEBI" id="CHEBI:24875"/>
    </ligand>
</feature>
<dbReference type="InterPro" id="IPR041602">
    <property type="entry name" value="Quercetinase_C"/>
</dbReference>
<keyword evidence="6" id="KW-0560">Oxidoreductase</keyword>
<dbReference type="Pfam" id="PF17954">
    <property type="entry name" value="Pirin_C_2"/>
    <property type="match status" value="1"/>
</dbReference>
<dbReference type="Gene3D" id="2.60.120.10">
    <property type="entry name" value="Jelly Rolls"/>
    <property type="match status" value="2"/>
</dbReference>
<dbReference type="RefSeq" id="WP_006460027.1">
    <property type="nucleotide sequence ID" value="NZ_CP007030.1"/>
</dbReference>
<keyword evidence="2" id="KW-0479">Metal-binding</keyword>
<dbReference type="InterPro" id="IPR011051">
    <property type="entry name" value="RmlC_Cupin_sf"/>
</dbReference>
<dbReference type="GO" id="GO:0046872">
    <property type="term" value="F:metal ion binding"/>
    <property type="evidence" value="ECO:0007669"/>
    <property type="project" value="UniProtKB-KW"/>
</dbReference>
<dbReference type="EMBL" id="CP007030">
    <property type="protein sequence ID" value="AHF02156.1"/>
    <property type="molecule type" value="Genomic_DNA"/>
</dbReference>
<protein>
    <submittedName>
        <fullName evidence="6">Quercetin 2,3-dioxygenase</fullName>
    </submittedName>
</protein>
<dbReference type="KEGG" id="tao:THIAE_10615"/>
<dbReference type="Proteomes" id="UP000005380">
    <property type="component" value="Chromosome"/>
</dbReference>
<dbReference type="SUPFAM" id="SSF51182">
    <property type="entry name" value="RmlC-like cupins"/>
    <property type="match status" value="1"/>
</dbReference>
<dbReference type="Pfam" id="PF02678">
    <property type="entry name" value="Pirin"/>
    <property type="match status" value="1"/>
</dbReference>
<dbReference type="GO" id="GO:0051213">
    <property type="term" value="F:dioxygenase activity"/>
    <property type="evidence" value="ECO:0007669"/>
    <property type="project" value="UniProtKB-KW"/>
</dbReference>
<dbReference type="InterPro" id="IPR003829">
    <property type="entry name" value="Pirin_N_dom"/>
</dbReference>
<feature type="binding site" evidence="2">
    <location>
        <position position="59"/>
    </location>
    <ligand>
        <name>Fe cation</name>
        <dbReference type="ChEBI" id="CHEBI:24875"/>
    </ligand>
</feature>
<evidence type="ECO:0000313" key="7">
    <source>
        <dbReference type="Proteomes" id="UP000005380"/>
    </source>
</evidence>
<keyword evidence="6" id="KW-0223">Dioxygenase</keyword>
<dbReference type="InterPro" id="IPR014710">
    <property type="entry name" value="RmlC-like_jellyroll"/>
</dbReference>
<keyword evidence="2" id="KW-0408">Iron</keyword>